<name>A0A382DPN0_9ZZZZ</name>
<protein>
    <submittedName>
        <fullName evidence="1">Uncharacterized protein</fullName>
    </submittedName>
</protein>
<dbReference type="AlphaFoldDB" id="A0A382DPN0"/>
<accession>A0A382DPN0</accession>
<organism evidence="1">
    <name type="scientific">marine metagenome</name>
    <dbReference type="NCBI Taxonomy" id="408172"/>
    <lineage>
        <taxon>unclassified sequences</taxon>
        <taxon>metagenomes</taxon>
        <taxon>ecological metagenomes</taxon>
    </lineage>
</organism>
<feature type="non-terminal residue" evidence="1">
    <location>
        <position position="1"/>
    </location>
</feature>
<gene>
    <name evidence="1" type="ORF">METZ01_LOCUS193280</name>
</gene>
<proteinExistence type="predicted"/>
<sequence>VYLTLRDHSVGNELNFADRISEHRSRIDAVLDSWLPNPKPQLSKLREAIRCSVLGGRNQFF</sequence>
<reference evidence="1" key="1">
    <citation type="submission" date="2018-05" db="EMBL/GenBank/DDBJ databases">
        <authorList>
            <person name="Lanie J.A."/>
            <person name="Ng W.-L."/>
            <person name="Kazmierczak K.M."/>
            <person name="Andrzejewski T.M."/>
            <person name="Davidsen T.M."/>
            <person name="Wayne K.J."/>
            <person name="Tettelin H."/>
            <person name="Glass J.I."/>
            <person name="Rusch D."/>
            <person name="Podicherti R."/>
            <person name="Tsui H.-C.T."/>
            <person name="Winkler M.E."/>
        </authorList>
    </citation>
    <scope>NUCLEOTIDE SEQUENCE</scope>
</reference>
<dbReference type="EMBL" id="UINC01040486">
    <property type="protein sequence ID" value="SVB40426.1"/>
    <property type="molecule type" value="Genomic_DNA"/>
</dbReference>
<evidence type="ECO:0000313" key="1">
    <source>
        <dbReference type="EMBL" id="SVB40426.1"/>
    </source>
</evidence>